<dbReference type="EMBL" id="LN879430">
    <property type="protein sequence ID" value="CUH92902.1"/>
    <property type="molecule type" value="Genomic_DNA"/>
</dbReference>
<dbReference type="PIRSF" id="PIRSF006250">
    <property type="entry name" value="NadC_ModD"/>
    <property type="match status" value="1"/>
</dbReference>
<keyword evidence="8 12" id="KW-0808">Transferase</keyword>
<dbReference type="InterPro" id="IPR013785">
    <property type="entry name" value="Aldolase_TIM"/>
</dbReference>
<evidence type="ECO:0000259" key="14">
    <source>
        <dbReference type="Pfam" id="PF01729"/>
    </source>
</evidence>
<dbReference type="Pfam" id="PF02749">
    <property type="entry name" value="QRPTase_N"/>
    <property type="match status" value="1"/>
</dbReference>
<keyword evidence="17" id="KW-1185">Reference proteome</keyword>
<comment type="function">
    <text evidence="1">Involved in the catabolism of quinolinic acid (QA).</text>
</comment>
<evidence type="ECO:0000256" key="2">
    <source>
        <dbReference type="ARBA" id="ARBA00004893"/>
    </source>
</evidence>
<dbReference type="Pfam" id="PF01729">
    <property type="entry name" value="QRPTase_C"/>
    <property type="match status" value="1"/>
</dbReference>
<feature type="binding site" evidence="13">
    <location>
        <position position="165"/>
    </location>
    <ligand>
        <name>substrate</name>
    </ligand>
</feature>
<dbReference type="Proteomes" id="UP000196053">
    <property type="component" value="Chromosome I"/>
</dbReference>
<comment type="subunit">
    <text evidence="4">Hexamer formed by 3 homodimers.</text>
</comment>
<evidence type="ECO:0000256" key="12">
    <source>
        <dbReference type="PIRNR" id="PIRNR006250"/>
    </source>
</evidence>
<evidence type="ECO:0000313" key="16">
    <source>
        <dbReference type="EMBL" id="CUH92902.1"/>
    </source>
</evidence>
<feature type="domain" description="Quinolinate phosphoribosyl transferase N-terminal" evidence="15">
    <location>
        <begin position="23"/>
        <end position="108"/>
    </location>
</feature>
<dbReference type="PANTHER" id="PTHR32179">
    <property type="entry name" value="NICOTINATE-NUCLEOTIDE PYROPHOSPHORYLASE [CARBOXYLATING]"/>
    <property type="match status" value="1"/>
</dbReference>
<dbReference type="Gene3D" id="3.20.20.70">
    <property type="entry name" value="Aldolase class I"/>
    <property type="match status" value="1"/>
</dbReference>
<dbReference type="GO" id="GO:0034213">
    <property type="term" value="P:quinolinate catabolic process"/>
    <property type="evidence" value="ECO:0007669"/>
    <property type="project" value="TreeGrafter"/>
</dbReference>
<dbReference type="OrthoDB" id="9782546at2"/>
<keyword evidence="7 12" id="KW-0328">Glycosyltransferase</keyword>
<accession>A0A0K8J612</accession>
<sequence>MLNWILVDEIIYNGLKEDINNFDITTDILIDKESKSLAHMLAKEEGVIAGLNVAQRVFEILDKDVNVKINVKEGDKVSKGTVIAQIEGSTKAILNGERLALNLIQRMSGIATISRKYRDIVKDIPVRIVDTRKTTPGLRILEKYAVRVGGCYNHRYNLSEAVLIKDNHIKAIGGIKKAIDKIKNNLSHTIKVEVEVESIEGLKEAIEAGADIVMLDNMNLEDMRKAVEIGRGKVILEASGGITIEELVETAKTGVDVISVGALTHSVKALDISLIIGKIIHF</sequence>
<dbReference type="InterPro" id="IPR002638">
    <property type="entry name" value="Quinolinate_PRibosylTrfase_C"/>
</dbReference>
<feature type="binding site" evidence="13">
    <location>
        <position position="98"/>
    </location>
    <ligand>
        <name>substrate</name>
    </ligand>
</feature>
<evidence type="ECO:0000259" key="15">
    <source>
        <dbReference type="Pfam" id="PF02749"/>
    </source>
</evidence>
<gene>
    <name evidence="16" type="primary">nadC</name>
    <name evidence="16" type="ORF">SD1D_1356</name>
</gene>
<comment type="pathway">
    <text evidence="2">Cofactor biosynthesis; NAD(+) biosynthesis; nicotinate D-ribonucleotide from quinolinate: step 1/1.</text>
</comment>
<dbReference type="SUPFAM" id="SSF51690">
    <property type="entry name" value="Nicotinate/Quinolinate PRTase C-terminal domain-like"/>
    <property type="match status" value="1"/>
</dbReference>
<dbReference type="InterPro" id="IPR027277">
    <property type="entry name" value="NadC/ModD"/>
</dbReference>
<dbReference type="EC" id="2.4.2.19" evidence="5"/>
<dbReference type="GO" id="GO:0004514">
    <property type="term" value="F:nicotinate-nucleotide diphosphorylase (carboxylating) activity"/>
    <property type="evidence" value="ECO:0007669"/>
    <property type="project" value="UniProtKB-EC"/>
</dbReference>
<organism evidence="16 17">
    <name type="scientific">Herbinix luporum</name>
    <dbReference type="NCBI Taxonomy" id="1679721"/>
    <lineage>
        <taxon>Bacteria</taxon>
        <taxon>Bacillati</taxon>
        <taxon>Bacillota</taxon>
        <taxon>Clostridia</taxon>
        <taxon>Lachnospirales</taxon>
        <taxon>Lachnospiraceae</taxon>
        <taxon>Herbinix</taxon>
    </lineage>
</organism>
<evidence type="ECO:0000313" key="17">
    <source>
        <dbReference type="Proteomes" id="UP000196053"/>
    </source>
</evidence>
<evidence type="ECO:0000256" key="11">
    <source>
        <dbReference type="ARBA" id="ARBA00069173"/>
    </source>
</evidence>
<evidence type="ECO:0000256" key="9">
    <source>
        <dbReference type="ARBA" id="ARBA00033102"/>
    </source>
</evidence>
<dbReference type="InterPro" id="IPR037128">
    <property type="entry name" value="Quinolinate_PRibosylTase_N_sf"/>
</dbReference>
<dbReference type="AlphaFoldDB" id="A0A0K8J612"/>
<evidence type="ECO:0000256" key="7">
    <source>
        <dbReference type="ARBA" id="ARBA00022676"/>
    </source>
</evidence>
<dbReference type="FunFam" id="3.90.1170.20:FF:000001">
    <property type="entry name" value="Nicotinate-nucleotide diphosphorylase (Carboxylating)"/>
    <property type="match status" value="1"/>
</dbReference>
<dbReference type="CDD" id="cd01572">
    <property type="entry name" value="QPRTase"/>
    <property type="match status" value="1"/>
</dbReference>
<dbReference type="GO" id="GO:0009435">
    <property type="term" value="P:NAD+ biosynthetic process"/>
    <property type="evidence" value="ECO:0007669"/>
    <property type="project" value="UniProtKB-UniPathway"/>
</dbReference>
<evidence type="ECO:0000256" key="5">
    <source>
        <dbReference type="ARBA" id="ARBA00011944"/>
    </source>
</evidence>
<feature type="binding site" evidence="13">
    <location>
        <position position="195"/>
    </location>
    <ligand>
        <name>substrate</name>
    </ligand>
</feature>
<feature type="binding site" evidence="13">
    <location>
        <position position="216"/>
    </location>
    <ligand>
        <name>substrate</name>
    </ligand>
</feature>
<dbReference type="FunFam" id="3.20.20.70:FF:000030">
    <property type="entry name" value="Nicotinate-nucleotide pyrophosphorylase, carboxylating"/>
    <property type="match status" value="1"/>
</dbReference>
<evidence type="ECO:0000256" key="6">
    <source>
        <dbReference type="ARBA" id="ARBA00022642"/>
    </source>
</evidence>
<comment type="similarity">
    <text evidence="3 12">Belongs to the NadC/ModD family.</text>
</comment>
<dbReference type="InterPro" id="IPR022412">
    <property type="entry name" value="Quinolinate_PRibosylTrfase_N"/>
</dbReference>
<keyword evidence="6" id="KW-0662">Pyridine nucleotide biosynthesis</keyword>
<evidence type="ECO:0000256" key="3">
    <source>
        <dbReference type="ARBA" id="ARBA00009400"/>
    </source>
</evidence>
<evidence type="ECO:0000256" key="4">
    <source>
        <dbReference type="ARBA" id="ARBA00011218"/>
    </source>
</evidence>
<reference evidence="17" key="1">
    <citation type="submission" date="2015-09" db="EMBL/GenBank/DDBJ databases">
        <authorList>
            <person name="Wibberg D."/>
        </authorList>
    </citation>
    <scope>NUCLEOTIDE SEQUENCE [LARGE SCALE GENOMIC DNA]</scope>
    <source>
        <strain evidence="17">SD1D</strain>
    </source>
</reference>
<evidence type="ECO:0000256" key="13">
    <source>
        <dbReference type="PIRSR" id="PIRSR006250-1"/>
    </source>
</evidence>
<dbReference type="NCBIfam" id="TIGR00078">
    <property type="entry name" value="nadC"/>
    <property type="match status" value="1"/>
</dbReference>
<feature type="binding site" evidence="13">
    <location>
        <begin position="131"/>
        <end position="133"/>
    </location>
    <ligand>
        <name>substrate</name>
    </ligand>
</feature>
<evidence type="ECO:0000256" key="1">
    <source>
        <dbReference type="ARBA" id="ARBA00003237"/>
    </source>
</evidence>
<comment type="catalytic activity">
    <reaction evidence="10">
        <text>nicotinate beta-D-ribonucleotide + CO2 + diphosphate = quinolinate + 5-phospho-alpha-D-ribose 1-diphosphate + 2 H(+)</text>
        <dbReference type="Rhea" id="RHEA:12733"/>
        <dbReference type="ChEBI" id="CHEBI:15378"/>
        <dbReference type="ChEBI" id="CHEBI:16526"/>
        <dbReference type="ChEBI" id="CHEBI:29959"/>
        <dbReference type="ChEBI" id="CHEBI:33019"/>
        <dbReference type="ChEBI" id="CHEBI:57502"/>
        <dbReference type="ChEBI" id="CHEBI:58017"/>
        <dbReference type="EC" id="2.4.2.19"/>
    </reaction>
</comment>
<feature type="binding site" evidence="13">
    <location>
        <position position="155"/>
    </location>
    <ligand>
        <name>substrate</name>
    </ligand>
</feature>
<dbReference type="InterPro" id="IPR004393">
    <property type="entry name" value="NadC"/>
</dbReference>
<dbReference type="KEGG" id="hsd:SD1D_1356"/>
<dbReference type="InterPro" id="IPR036068">
    <property type="entry name" value="Nicotinate_pribotase-like_C"/>
</dbReference>
<feature type="domain" description="Quinolinate phosphoribosyl transferase C-terminal" evidence="14">
    <location>
        <begin position="110"/>
        <end position="274"/>
    </location>
</feature>
<feature type="binding site" evidence="13">
    <location>
        <begin position="239"/>
        <end position="241"/>
    </location>
    <ligand>
        <name>substrate</name>
    </ligand>
</feature>
<dbReference type="UniPathway" id="UPA00253">
    <property type="reaction ID" value="UER00331"/>
</dbReference>
<evidence type="ECO:0000256" key="10">
    <source>
        <dbReference type="ARBA" id="ARBA00047445"/>
    </source>
</evidence>
<dbReference type="Gene3D" id="3.90.1170.20">
    <property type="entry name" value="Quinolinate phosphoribosyl transferase, N-terminal domain"/>
    <property type="match status" value="1"/>
</dbReference>
<feature type="binding site" evidence="13">
    <location>
        <begin position="260"/>
        <end position="262"/>
    </location>
    <ligand>
        <name>substrate</name>
    </ligand>
</feature>
<evidence type="ECO:0000256" key="8">
    <source>
        <dbReference type="ARBA" id="ARBA00022679"/>
    </source>
</evidence>
<proteinExistence type="inferred from homology"/>
<name>A0A0K8J612_9FIRM</name>
<dbReference type="GO" id="GO:0005737">
    <property type="term" value="C:cytoplasm"/>
    <property type="evidence" value="ECO:0007669"/>
    <property type="project" value="TreeGrafter"/>
</dbReference>
<dbReference type="RefSeq" id="WP_058258233.1">
    <property type="nucleotide sequence ID" value="NZ_JANWKB010000049.1"/>
</dbReference>
<protein>
    <recommendedName>
        <fullName evidence="11">Probable nicotinate-nucleotide pyrophosphorylase [carboxylating]</fullName>
        <ecNumber evidence="5">2.4.2.19</ecNumber>
    </recommendedName>
    <alternativeName>
        <fullName evidence="9">Quinolinate phosphoribosyltransferase [decarboxylating]</fullName>
    </alternativeName>
</protein>
<dbReference type="PANTHER" id="PTHR32179:SF3">
    <property type="entry name" value="NICOTINATE-NUCLEOTIDE PYROPHOSPHORYLASE [CARBOXYLATING]"/>
    <property type="match status" value="1"/>
</dbReference>
<dbReference type="SUPFAM" id="SSF54675">
    <property type="entry name" value="Nicotinate/Quinolinate PRTase N-terminal domain-like"/>
    <property type="match status" value="1"/>
</dbReference>